<dbReference type="InterPro" id="IPR011033">
    <property type="entry name" value="PRC_barrel-like_sf"/>
</dbReference>
<comment type="caution">
    <text evidence="8">The sequence shown here is derived from an EMBL/GenBank/DDBJ whole genome shotgun (WGS) entry which is preliminary data.</text>
</comment>
<accession>A0A2T2YFN6</accession>
<evidence type="ECO:0000256" key="5">
    <source>
        <dbReference type="HAMAP-Rule" id="MF_00014"/>
    </source>
</evidence>
<proteinExistence type="inferred from homology"/>
<comment type="subcellular location">
    <subcellularLocation>
        <location evidence="5">Cytoplasm</location>
    </subcellularLocation>
</comment>
<dbReference type="SUPFAM" id="SSF50346">
    <property type="entry name" value="PRC-barrel domain"/>
    <property type="match status" value="1"/>
</dbReference>
<name>A0A2T2YFN6_9BACT</name>
<dbReference type="InterPro" id="IPR009000">
    <property type="entry name" value="Transl_B-barrel_sf"/>
</dbReference>
<keyword evidence="2 5" id="KW-0690">Ribosome biogenesis</keyword>
<dbReference type="HAMAP" id="MF_00014">
    <property type="entry name" value="Ribosome_mat_RimM"/>
    <property type="match status" value="1"/>
</dbReference>
<feature type="domain" description="RimM N-terminal" evidence="6">
    <location>
        <begin position="9"/>
        <end position="88"/>
    </location>
</feature>
<dbReference type="InterPro" id="IPR002676">
    <property type="entry name" value="RimM_N"/>
</dbReference>
<evidence type="ECO:0000256" key="2">
    <source>
        <dbReference type="ARBA" id="ARBA00022517"/>
    </source>
</evidence>
<keyword evidence="1 5" id="KW-0963">Cytoplasm</keyword>
<organism evidence="8 9">
    <name type="scientific">Adhaeribacter arboris</name>
    <dbReference type="NCBI Taxonomy" id="2072846"/>
    <lineage>
        <taxon>Bacteria</taxon>
        <taxon>Pseudomonadati</taxon>
        <taxon>Bacteroidota</taxon>
        <taxon>Cytophagia</taxon>
        <taxon>Cytophagales</taxon>
        <taxon>Hymenobacteraceae</taxon>
        <taxon>Adhaeribacter</taxon>
    </lineage>
</organism>
<dbReference type="InterPro" id="IPR011961">
    <property type="entry name" value="RimM"/>
</dbReference>
<dbReference type="EMBL" id="PYFT01000001">
    <property type="protein sequence ID" value="PSR54303.1"/>
    <property type="molecule type" value="Genomic_DNA"/>
</dbReference>
<dbReference type="Gene3D" id="2.30.30.240">
    <property type="entry name" value="PRC-barrel domain"/>
    <property type="match status" value="1"/>
</dbReference>
<keyword evidence="4 5" id="KW-0143">Chaperone</keyword>
<dbReference type="RefSeq" id="WP_106929855.1">
    <property type="nucleotide sequence ID" value="NZ_PYFT01000001.1"/>
</dbReference>
<evidence type="ECO:0000256" key="1">
    <source>
        <dbReference type="ARBA" id="ARBA00022490"/>
    </source>
</evidence>
<gene>
    <name evidence="5 8" type="primary">rimM</name>
    <name evidence="8" type="ORF">AHMF7605_12620</name>
</gene>
<dbReference type="AlphaFoldDB" id="A0A2T2YFN6"/>
<dbReference type="GO" id="GO:0005840">
    <property type="term" value="C:ribosome"/>
    <property type="evidence" value="ECO:0007669"/>
    <property type="project" value="InterPro"/>
</dbReference>
<feature type="domain" description="Ribosome maturation factor RimM PRC barrel" evidence="7">
    <location>
        <begin position="102"/>
        <end position="169"/>
    </location>
</feature>
<dbReference type="NCBIfam" id="TIGR02273">
    <property type="entry name" value="16S_RimM"/>
    <property type="match status" value="1"/>
</dbReference>
<reference evidence="8 9" key="1">
    <citation type="submission" date="2018-03" db="EMBL/GenBank/DDBJ databases">
        <title>Adhaeribacter sp. HMF7605 Genome sequencing and assembly.</title>
        <authorList>
            <person name="Kang H."/>
            <person name="Kang J."/>
            <person name="Cha I."/>
            <person name="Kim H."/>
            <person name="Joh K."/>
        </authorList>
    </citation>
    <scope>NUCLEOTIDE SEQUENCE [LARGE SCALE GENOMIC DNA]</scope>
    <source>
        <strain evidence="8 9">HMF7605</strain>
    </source>
</reference>
<dbReference type="Pfam" id="PF24986">
    <property type="entry name" value="PRC_RimM"/>
    <property type="match status" value="1"/>
</dbReference>
<protein>
    <recommendedName>
        <fullName evidence="5">Ribosome maturation factor RimM</fullName>
    </recommendedName>
</protein>
<dbReference type="PANTHER" id="PTHR33692">
    <property type="entry name" value="RIBOSOME MATURATION FACTOR RIMM"/>
    <property type="match status" value="1"/>
</dbReference>
<dbReference type="GO" id="GO:0042274">
    <property type="term" value="P:ribosomal small subunit biogenesis"/>
    <property type="evidence" value="ECO:0007669"/>
    <property type="project" value="UniProtKB-UniRule"/>
</dbReference>
<keyword evidence="3 5" id="KW-0698">rRNA processing</keyword>
<dbReference type="Proteomes" id="UP000240357">
    <property type="component" value="Unassembled WGS sequence"/>
</dbReference>
<dbReference type="SUPFAM" id="SSF50447">
    <property type="entry name" value="Translation proteins"/>
    <property type="match status" value="1"/>
</dbReference>
<comment type="function">
    <text evidence="5">An accessory protein needed during the final step in the assembly of 30S ribosomal subunit, possibly for assembly of the head region. Essential for efficient processing of 16S rRNA. May be needed both before and after RbfA during the maturation of 16S rRNA. It has affinity for free ribosomal 30S subunits but not for 70S ribosomes.</text>
</comment>
<evidence type="ECO:0000256" key="4">
    <source>
        <dbReference type="ARBA" id="ARBA00023186"/>
    </source>
</evidence>
<evidence type="ECO:0000259" key="6">
    <source>
        <dbReference type="Pfam" id="PF01782"/>
    </source>
</evidence>
<keyword evidence="9" id="KW-1185">Reference proteome</keyword>
<dbReference type="InterPro" id="IPR036976">
    <property type="entry name" value="RimM_N_sf"/>
</dbReference>
<comment type="similarity">
    <text evidence="5">Belongs to the RimM family.</text>
</comment>
<dbReference type="GO" id="GO:0043022">
    <property type="term" value="F:ribosome binding"/>
    <property type="evidence" value="ECO:0007669"/>
    <property type="project" value="InterPro"/>
</dbReference>
<comment type="subunit">
    <text evidence="5">Binds ribosomal protein uS19.</text>
</comment>
<dbReference type="OrthoDB" id="9810331at2"/>
<comment type="domain">
    <text evidence="5">The PRC barrel domain binds ribosomal protein uS19.</text>
</comment>
<evidence type="ECO:0000256" key="3">
    <source>
        <dbReference type="ARBA" id="ARBA00022552"/>
    </source>
</evidence>
<dbReference type="InterPro" id="IPR056792">
    <property type="entry name" value="PRC_RimM"/>
</dbReference>
<evidence type="ECO:0000313" key="9">
    <source>
        <dbReference type="Proteomes" id="UP000240357"/>
    </source>
</evidence>
<dbReference type="GO" id="GO:0005737">
    <property type="term" value="C:cytoplasm"/>
    <property type="evidence" value="ECO:0007669"/>
    <property type="project" value="UniProtKB-SubCell"/>
</dbReference>
<evidence type="ECO:0000313" key="8">
    <source>
        <dbReference type="EMBL" id="PSR54303.1"/>
    </source>
</evidence>
<evidence type="ECO:0000259" key="7">
    <source>
        <dbReference type="Pfam" id="PF24986"/>
    </source>
</evidence>
<dbReference type="GO" id="GO:0006364">
    <property type="term" value="P:rRNA processing"/>
    <property type="evidence" value="ECO:0007669"/>
    <property type="project" value="UniProtKB-UniRule"/>
</dbReference>
<dbReference type="Gene3D" id="2.40.30.60">
    <property type="entry name" value="RimM"/>
    <property type="match status" value="1"/>
</dbReference>
<dbReference type="Pfam" id="PF01782">
    <property type="entry name" value="RimM"/>
    <property type="match status" value="1"/>
</dbReference>
<sequence length="189" mass="21656">MNIDACYQLGYIVRTHGIKGQVVAFFDVDYPEDYEELESVFLLISGKLVPFFIQSIDSQAKGRFLIKFEDTDTIEQAEKLKGLSLYLPLDSLPELDEDQFYYHDLIGYTIVDETLGKLGLVKELFELPHQDLMAMDYQGAEVLIPMQDEIILRADKTTQTLYVNLPEGLVDVYMQPSNPDEEERNDDAV</sequence>
<dbReference type="PANTHER" id="PTHR33692:SF1">
    <property type="entry name" value="RIBOSOME MATURATION FACTOR RIMM"/>
    <property type="match status" value="1"/>
</dbReference>